<feature type="compositionally biased region" description="Basic and acidic residues" evidence="1">
    <location>
        <begin position="190"/>
        <end position="199"/>
    </location>
</feature>
<feature type="region of interest" description="Disordered" evidence="1">
    <location>
        <begin position="190"/>
        <end position="224"/>
    </location>
</feature>
<evidence type="ECO:0000256" key="1">
    <source>
        <dbReference type="SAM" id="MobiDB-lite"/>
    </source>
</evidence>
<dbReference type="HOGENOM" id="CLU_546369_0_0_1"/>
<dbReference type="AlphaFoldDB" id="A0A0C9X2L0"/>
<reference evidence="3" key="2">
    <citation type="submission" date="2015-01" db="EMBL/GenBank/DDBJ databases">
        <title>Evolutionary Origins and Diversification of the Mycorrhizal Mutualists.</title>
        <authorList>
            <consortium name="DOE Joint Genome Institute"/>
            <consortium name="Mycorrhizal Genomics Consortium"/>
            <person name="Kohler A."/>
            <person name="Kuo A."/>
            <person name="Nagy L.G."/>
            <person name="Floudas D."/>
            <person name="Copeland A."/>
            <person name="Barry K.W."/>
            <person name="Cichocki N."/>
            <person name="Veneault-Fourrey C."/>
            <person name="LaButti K."/>
            <person name="Lindquist E.A."/>
            <person name="Lipzen A."/>
            <person name="Lundell T."/>
            <person name="Morin E."/>
            <person name="Murat C."/>
            <person name="Riley R."/>
            <person name="Ohm R."/>
            <person name="Sun H."/>
            <person name="Tunlid A."/>
            <person name="Henrissat B."/>
            <person name="Grigoriev I.V."/>
            <person name="Hibbett D.S."/>
            <person name="Martin F."/>
        </authorList>
    </citation>
    <scope>NUCLEOTIDE SEQUENCE [LARGE SCALE GENOMIC DNA]</scope>
    <source>
        <strain evidence="3">LaAM-08-1</strain>
    </source>
</reference>
<keyword evidence="3" id="KW-1185">Reference proteome</keyword>
<evidence type="ECO:0000313" key="2">
    <source>
        <dbReference type="EMBL" id="KIJ95438.1"/>
    </source>
</evidence>
<proteinExistence type="predicted"/>
<dbReference type="EMBL" id="KN838755">
    <property type="protein sequence ID" value="KIJ95438.1"/>
    <property type="molecule type" value="Genomic_DNA"/>
</dbReference>
<name>A0A0C9X2L0_9AGAR</name>
<organism evidence="2 3">
    <name type="scientific">Laccaria amethystina LaAM-08-1</name>
    <dbReference type="NCBI Taxonomy" id="1095629"/>
    <lineage>
        <taxon>Eukaryota</taxon>
        <taxon>Fungi</taxon>
        <taxon>Dikarya</taxon>
        <taxon>Basidiomycota</taxon>
        <taxon>Agaricomycotina</taxon>
        <taxon>Agaricomycetes</taxon>
        <taxon>Agaricomycetidae</taxon>
        <taxon>Agaricales</taxon>
        <taxon>Agaricineae</taxon>
        <taxon>Hydnangiaceae</taxon>
        <taxon>Laccaria</taxon>
    </lineage>
</organism>
<dbReference type="Proteomes" id="UP000054477">
    <property type="component" value="Unassembled WGS sequence"/>
</dbReference>
<evidence type="ECO:0000313" key="3">
    <source>
        <dbReference type="Proteomes" id="UP000054477"/>
    </source>
</evidence>
<feature type="compositionally biased region" description="Low complexity" evidence="1">
    <location>
        <begin position="381"/>
        <end position="394"/>
    </location>
</feature>
<feature type="compositionally biased region" description="Polar residues" evidence="1">
    <location>
        <begin position="395"/>
        <end position="412"/>
    </location>
</feature>
<feature type="region of interest" description="Disordered" evidence="1">
    <location>
        <begin position="381"/>
        <end position="412"/>
    </location>
</feature>
<reference evidence="2 3" key="1">
    <citation type="submission" date="2014-04" db="EMBL/GenBank/DDBJ databases">
        <authorList>
            <consortium name="DOE Joint Genome Institute"/>
            <person name="Kuo A."/>
            <person name="Kohler A."/>
            <person name="Nagy L.G."/>
            <person name="Floudas D."/>
            <person name="Copeland A."/>
            <person name="Barry K.W."/>
            <person name="Cichocki N."/>
            <person name="Veneault-Fourrey C."/>
            <person name="LaButti K."/>
            <person name="Lindquist E.A."/>
            <person name="Lipzen A."/>
            <person name="Lundell T."/>
            <person name="Morin E."/>
            <person name="Murat C."/>
            <person name="Sun H."/>
            <person name="Tunlid A."/>
            <person name="Henrissat B."/>
            <person name="Grigoriev I.V."/>
            <person name="Hibbett D.S."/>
            <person name="Martin F."/>
            <person name="Nordberg H.P."/>
            <person name="Cantor M.N."/>
            <person name="Hua S.X."/>
        </authorList>
    </citation>
    <scope>NUCLEOTIDE SEQUENCE [LARGE SCALE GENOMIC DNA]</scope>
    <source>
        <strain evidence="2 3">LaAM-08-1</strain>
    </source>
</reference>
<feature type="compositionally biased region" description="Low complexity" evidence="1">
    <location>
        <begin position="240"/>
        <end position="259"/>
    </location>
</feature>
<protein>
    <submittedName>
        <fullName evidence="2">Uncharacterized protein</fullName>
    </submittedName>
</protein>
<sequence>MFSDNHIYRELHNAAIESLDNLQPINSFPVFAIMEVMKSSCEEREFLAATGSVCLSDSLIKMFMDTIPPNRRSSHTLTVLRQIAGAKVVLIKVMKMLFPDGGVTGLANDLAFLAILGALFKAGSRVFAVECIKIIFCRLVQAVQNQVESLAHADRKTGVFLNGIRAVSERSRPKKNYYDTRRDAAKVMRTVNDDRRDPNRVWPPLLSSDDNRKQRTRANGASFESYSKRFRTQVDKFVLPSSSLSPPSRGSPSSSSASSTGILVNRARGVSNCESMSFDTLDSHFPNNSQDPRKANESINHPRRFNEEASNALPALAGSSLDDQAPIALDTTTPSSFGTATNVPSMIIAGLSDASQGHSEVSLSNLQACTSSSGMMAEFPQRISKSSSPPQQQSNGIRDSIPSTPSSKTSALVPTPIRPSVFGTVFTTSLCLCNKIDPPTKLPIQRNEDYEDEDSVALALTTDIPDSPICPGFSFDLPVQALTHPDRSEAIISRLPPPSIHYG</sequence>
<accession>A0A0C9X2L0</accession>
<feature type="region of interest" description="Disordered" evidence="1">
    <location>
        <begin position="238"/>
        <end position="260"/>
    </location>
</feature>
<gene>
    <name evidence="2" type="ORF">K443DRAFT_108752</name>
</gene>
<dbReference type="OrthoDB" id="10347142at2759"/>